<dbReference type="Gene3D" id="3.30.70.330">
    <property type="match status" value="1"/>
</dbReference>
<evidence type="ECO:0000256" key="4">
    <source>
        <dbReference type="ARBA" id="ARBA00022840"/>
    </source>
</evidence>
<keyword evidence="1 6" id="KW-0547">Nucleotide-binding</keyword>
<evidence type="ECO:0000259" key="8">
    <source>
        <dbReference type="PROSITE" id="PS51194"/>
    </source>
</evidence>
<evidence type="ECO:0000313" key="10">
    <source>
        <dbReference type="Proteomes" id="UP000010799"/>
    </source>
</evidence>
<keyword evidence="3 6" id="KW-0347">Helicase</keyword>
<protein>
    <recommendedName>
        <fullName evidence="11">ATP-dependent RNA helicase</fullName>
    </recommendedName>
</protein>
<name>L0EXP8_LIBCB</name>
<evidence type="ECO:0000313" key="9">
    <source>
        <dbReference type="EMBL" id="AGA65146.1"/>
    </source>
</evidence>
<dbReference type="SMART" id="SM00487">
    <property type="entry name" value="DEXDc"/>
    <property type="match status" value="1"/>
</dbReference>
<dbReference type="Pfam" id="PF00270">
    <property type="entry name" value="DEAD"/>
    <property type="match status" value="1"/>
</dbReference>
<dbReference type="GO" id="GO:0005524">
    <property type="term" value="F:ATP binding"/>
    <property type="evidence" value="ECO:0007669"/>
    <property type="project" value="UniProtKB-KW"/>
</dbReference>
<dbReference type="CDD" id="cd00268">
    <property type="entry name" value="DEADc"/>
    <property type="match status" value="1"/>
</dbReference>
<organism evidence="9 10">
    <name type="scientific">Liberibacter crescens (strain BT-1)</name>
    <dbReference type="NCBI Taxonomy" id="1215343"/>
    <lineage>
        <taxon>Bacteria</taxon>
        <taxon>Pseudomonadati</taxon>
        <taxon>Pseudomonadota</taxon>
        <taxon>Alphaproteobacteria</taxon>
        <taxon>Hyphomicrobiales</taxon>
        <taxon>Rhizobiaceae</taxon>
        <taxon>Liberibacter</taxon>
    </lineage>
</organism>
<dbReference type="Pfam" id="PF00271">
    <property type="entry name" value="Helicase_C"/>
    <property type="match status" value="1"/>
</dbReference>
<dbReference type="SUPFAM" id="SSF52540">
    <property type="entry name" value="P-loop containing nucleoside triphosphate hydrolases"/>
    <property type="match status" value="1"/>
</dbReference>
<dbReference type="AlphaFoldDB" id="L0EXP8"/>
<dbReference type="Proteomes" id="UP000010799">
    <property type="component" value="Chromosome"/>
</dbReference>
<dbReference type="PANTHER" id="PTHR47959:SF1">
    <property type="entry name" value="ATP-DEPENDENT RNA HELICASE DBPA"/>
    <property type="match status" value="1"/>
</dbReference>
<evidence type="ECO:0008006" key="11">
    <source>
        <dbReference type="Google" id="ProtNLM"/>
    </source>
</evidence>
<dbReference type="Pfam" id="PF03880">
    <property type="entry name" value="DbpA"/>
    <property type="match status" value="1"/>
</dbReference>
<dbReference type="PROSITE" id="PS51192">
    <property type="entry name" value="HELICASE_ATP_BIND_1"/>
    <property type="match status" value="1"/>
</dbReference>
<dbReference type="CDD" id="cd12252">
    <property type="entry name" value="RRM_DbpA"/>
    <property type="match status" value="1"/>
</dbReference>
<dbReference type="GO" id="GO:0003676">
    <property type="term" value="F:nucleic acid binding"/>
    <property type="evidence" value="ECO:0007669"/>
    <property type="project" value="InterPro"/>
</dbReference>
<dbReference type="Gene3D" id="3.40.50.300">
    <property type="entry name" value="P-loop containing nucleotide triphosphate hydrolases"/>
    <property type="match status" value="2"/>
</dbReference>
<evidence type="ECO:0000256" key="2">
    <source>
        <dbReference type="ARBA" id="ARBA00022801"/>
    </source>
</evidence>
<dbReference type="InterPro" id="IPR011545">
    <property type="entry name" value="DEAD/DEAH_box_helicase_dom"/>
</dbReference>
<dbReference type="PANTHER" id="PTHR47959">
    <property type="entry name" value="ATP-DEPENDENT RNA HELICASE RHLE-RELATED"/>
    <property type="match status" value="1"/>
</dbReference>
<dbReference type="SMART" id="SM00490">
    <property type="entry name" value="HELICc"/>
    <property type="match status" value="1"/>
</dbReference>
<gene>
    <name evidence="9" type="ordered locus">B488_11540</name>
</gene>
<dbReference type="RefSeq" id="WP_015273571.1">
    <property type="nucleotide sequence ID" value="NC_019907.1"/>
</dbReference>
<keyword evidence="2 6" id="KW-0378">Hydrolase</keyword>
<dbReference type="GO" id="GO:0005829">
    <property type="term" value="C:cytosol"/>
    <property type="evidence" value="ECO:0007669"/>
    <property type="project" value="TreeGrafter"/>
</dbReference>
<evidence type="ECO:0000256" key="5">
    <source>
        <dbReference type="ARBA" id="ARBA00038437"/>
    </source>
</evidence>
<evidence type="ECO:0000256" key="1">
    <source>
        <dbReference type="ARBA" id="ARBA00022741"/>
    </source>
</evidence>
<dbReference type="InterPro" id="IPR014001">
    <property type="entry name" value="Helicase_ATP-bd"/>
</dbReference>
<dbReference type="InterPro" id="IPR000629">
    <property type="entry name" value="RNA-helicase_DEAD-box_CS"/>
</dbReference>
<comment type="similarity">
    <text evidence="5 6">Belongs to the DEAD box helicase family.</text>
</comment>
<dbReference type="KEGG" id="lcc:B488_11540"/>
<evidence type="ECO:0000256" key="6">
    <source>
        <dbReference type="RuleBase" id="RU000492"/>
    </source>
</evidence>
<dbReference type="eggNOG" id="COG0513">
    <property type="taxonomic scope" value="Bacteria"/>
</dbReference>
<dbReference type="EMBL" id="CP003789">
    <property type="protein sequence ID" value="AGA65146.1"/>
    <property type="molecule type" value="Genomic_DNA"/>
</dbReference>
<dbReference type="PATRIC" id="fig|1215343.11.peg.1190"/>
<dbReference type="InterPro" id="IPR044742">
    <property type="entry name" value="DEAD/DEAH_RhlB"/>
</dbReference>
<dbReference type="InterPro" id="IPR027417">
    <property type="entry name" value="P-loop_NTPase"/>
</dbReference>
<dbReference type="PROSITE" id="PS00039">
    <property type="entry name" value="DEAD_ATP_HELICASE"/>
    <property type="match status" value="1"/>
</dbReference>
<evidence type="ECO:0000256" key="3">
    <source>
        <dbReference type="ARBA" id="ARBA00022806"/>
    </source>
</evidence>
<dbReference type="InterPro" id="IPR005580">
    <property type="entry name" value="DbpA/CsdA_RNA-bd_dom"/>
</dbReference>
<reference evidence="9 10" key="1">
    <citation type="journal article" date="2012" name="Stand. Genomic Sci.">
        <title>Complete genome sequence of Liberibacter crescens BT-1.</title>
        <authorList>
            <person name="Leonard M.T."/>
            <person name="Fagen J.R."/>
            <person name="Davis-Richardson A.G."/>
            <person name="Davis M.J."/>
            <person name="Triplett E.W."/>
        </authorList>
    </citation>
    <scope>NUCLEOTIDE SEQUENCE [LARGE SCALE GENOMIC DNA]</scope>
    <source>
        <strain evidence="9 10">BT-1</strain>
    </source>
</reference>
<dbReference type="STRING" id="1215343.B488_11540"/>
<proteinExistence type="inferred from homology"/>
<dbReference type="CDD" id="cd18787">
    <property type="entry name" value="SF2_C_DEAD"/>
    <property type="match status" value="1"/>
</dbReference>
<evidence type="ECO:0000259" key="7">
    <source>
        <dbReference type="PROSITE" id="PS51192"/>
    </source>
</evidence>
<dbReference type="GO" id="GO:0003724">
    <property type="term" value="F:RNA helicase activity"/>
    <property type="evidence" value="ECO:0007669"/>
    <property type="project" value="TreeGrafter"/>
</dbReference>
<dbReference type="InterPro" id="IPR012677">
    <property type="entry name" value="Nucleotide-bd_a/b_plait_sf"/>
</dbReference>
<dbReference type="InterPro" id="IPR050079">
    <property type="entry name" value="DEAD_box_RNA_helicase"/>
</dbReference>
<dbReference type="HOGENOM" id="CLU_003041_21_3_5"/>
<keyword evidence="4 6" id="KW-0067">ATP-binding</keyword>
<feature type="domain" description="Helicase C-terminal" evidence="8">
    <location>
        <begin position="237"/>
        <end position="404"/>
    </location>
</feature>
<sequence>MDTFKNVPQVIVQALSDRGYLELTPVQKAMLDPDLNNKDILVSAQTGSGKTVAFGLALASDFLAGKKHLDPAGKPLALVIAPTRELALQVGRELEWLYANAGVVVSVCIGGMDLHRERRMLQRGAHIVVGTPGRLCDHIRGHALVMSGLNTIILDEADEMLDLGFREDIEFILDSSPSDRRMLMFSATVSSAIAKLAKSYQKNAVRINISSENRQHSDIDYRALMVAPGDRDTAIINVLRYYEAKNAIVFCGTRLSVANLTKTLGDRGFQVVALSGELSQKERSNALQTMRSGRARVCIATDVAARGIDLPDLELVIHAELPSNAETLLHRSGRTGRAGRKGTSVVIIPQNSRRRTESLLHTAGIKATWAAAPSVKEIISYDNKRILSNPLLDKPLQEDEKELVEALLGKHGPEQLAAGFLRLSRSGYCSPGELKDVNLKVNESRNREEFRAGGFAKTREGFNGSHWFSLSIGSKQNAEARWLIPMLCRSSGISRHEIGAIRVQPEKTFIEISEGGVEPLLRTKKLDKGIQITSLNGEQPEFKKRKSFNFKSQYQQESIYHKKRNGGSRSIV</sequence>
<dbReference type="InterPro" id="IPR001650">
    <property type="entry name" value="Helicase_C-like"/>
</dbReference>
<accession>L0EXP8</accession>
<dbReference type="GO" id="GO:0016787">
    <property type="term" value="F:hydrolase activity"/>
    <property type="evidence" value="ECO:0007669"/>
    <property type="project" value="UniProtKB-KW"/>
</dbReference>
<keyword evidence="10" id="KW-1185">Reference proteome</keyword>
<feature type="domain" description="Helicase ATP-binding" evidence="7">
    <location>
        <begin position="31"/>
        <end position="207"/>
    </location>
</feature>
<dbReference type="PROSITE" id="PS51194">
    <property type="entry name" value="HELICASE_CTER"/>
    <property type="match status" value="1"/>
</dbReference>